<reference evidence="3 4" key="1">
    <citation type="submission" date="2023-07" db="EMBL/GenBank/DDBJ databases">
        <title>Genomic Encyclopedia of Type Strains, Phase IV (KMG-IV): sequencing the most valuable type-strain genomes for metagenomic binning, comparative biology and taxonomic classification.</title>
        <authorList>
            <person name="Goeker M."/>
        </authorList>
    </citation>
    <scope>NUCLEOTIDE SEQUENCE [LARGE SCALE GENOMIC DNA]</scope>
    <source>
        <strain evidence="3 4">DSM 22616</strain>
    </source>
</reference>
<organism evidence="3 4">
    <name type="scientific">Peptoniphilus koenoeneniae</name>
    <dbReference type="NCBI Taxonomy" id="507751"/>
    <lineage>
        <taxon>Bacteria</taxon>
        <taxon>Bacillati</taxon>
        <taxon>Bacillota</taxon>
        <taxon>Tissierellia</taxon>
        <taxon>Tissierellales</taxon>
        <taxon>Peptoniphilaceae</taxon>
        <taxon>Peptoniphilus</taxon>
    </lineage>
</organism>
<dbReference type="RefSeq" id="WP_036739314.1">
    <property type="nucleotide sequence ID" value="NZ_JAUSTN010000011.1"/>
</dbReference>
<dbReference type="PANTHER" id="PTHR42720:SF1">
    <property type="entry name" value="GLYCEROL 3-PHOSPHATE OXIDASE"/>
    <property type="match status" value="1"/>
</dbReference>
<name>A0ABU0AWQ6_9FIRM</name>
<feature type="domain" description="BFD-like [2Fe-2S]-binding" evidence="2">
    <location>
        <begin position="407"/>
        <end position="461"/>
    </location>
</feature>
<dbReference type="InterPro" id="IPR052745">
    <property type="entry name" value="G3P_Oxidase/Oxidoreductase"/>
</dbReference>
<dbReference type="Gene3D" id="1.10.10.1100">
    <property type="entry name" value="BFD-like [2Fe-2S]-binding domain"/>
    <property type="match status" value="1"/>
</dbReference>
<dbReference type="InterPro" id="IPR036188">
    <property type="entry name" value="FAD/NAD-bd_sf"/>
</dbReference>
<proteinExistence type="predicted"/>
<evidence type="ECO:0000259" key="2">
    <source>
        <dbReference type="Pfam" id="PF04324"/>
    </source>
</evidence>
<sequence length="487" mass="54780">MNKKNIIYDFAIIGGGVLGSAIARELSKYNCKVLVIEKNNDLCFETSGRNSGVVHAGFSYDTGSLKNIFCLKGNLMFDQLSKDLSFPFKRCGKLLVGKSQEDLETLKRVLKQGEANGVKNMELICGQEKIANIVPYTIGNYAVFSHNSGITDPFLFNIALAENAHLNGVSFAFNQEVIGIEKEEEFYKIKSPKNSFRSKWIINSAGLNCGKISKMMGIDSYKVIGSKGEYIILNKECGKDLPMPVYPVPSNTYMGIHVTNTVDGNVLVGPNAENVSDFTDYTVSKIGVEGLAKSANDLWNRVYRKDFIRTYAGILPKWVDENNIIQDFKIEIKDEVKNFVNLIGIESPGLTAAVPIAQYVLKLIKDRIKLEEKENFISKMPERKKFSHMTFEEKKEAIKNNPDFGEIICRCEHVSKAEILNAINNPLGRCSFKSIKYRTRAMTGLCQGGYCQMRIEEMIKEEKNLKDEDILYGNENTNMFPSNVREI</sequence>
<dbReference type="Pfam" id="PF01266">
    <property type="entry name" value="DAO"/>
    <property type="match status" value="1"/>
</dbReference>
<dbReference type="GO" id="GO:0004368">
    <property type="term" value="F:glycerol-3-phosphate dehydrogenase (quinone) activity"/>
    <property type="evidence" value="ECO:0007669"/>
    <property type="project" value="UniProtKB-EC"/>
</dbReference>
<dbReference type="InterPro" id="IPR041854">
    <property type="entry name" value="BFD-like_2Fe2S-bd_dom_sf"/>
</dbReference>
<feature type="domain" description="FAD dependent oxidoreductase" evidence="1">
    <location>
        <begin position="9"/>
        <end position="360"/>
    </location>
</feature>
<dbReference type="Pfam" id="PF04324">
    <property type="entry name" value="Fer2_BFD"/>
    <property type="match status" value="1"/>
</dbReference>
<dbReference type="InterPro" id="IPR006076">
    <property type="entry name" value="FAD-dep_OxRdtase"/>
</dbReference>
<dbReference type="PANTHER" id="PTHR42720">
    <property type="entry name" value="GLYCEROL-3-PHOSPHATE DEHYDROGENASE"/>
    <property type="match status" value="1"/>
</dbReference>
<dbReference type="Gene3D" id="3.50.50.60">
    <property type="entry name" value="FAD/NAD(P)-binding domain"/>
    <property type="match status" value="1"/>
</dbReference>
<evidence type="ECO:0000313" key="3">
    <source>
        <dbReference type="EMBL" id="MDQ0275654.1"/>
    </source>
</evidence>
<dbReference type="SUPFAM" id="SSF51905">
    <property type="entry name" value="FAD/NAD(P)-binding domain"/>
    <property type="match status" value="1"/>
</dbReference>
<dbReference type="EMBL" id="JAUSTN010000011">
    <property type="protein sequence ID" value="MDQ0275654.1"/>
    <property type="molecule type" value="Genomic_DNA"/>
</dbReference>
<keyword evidence="4" id="KW-1185">Reference proteome</keyword>
<comment type="caution">
    <text evidence="3">The sequence shown here is derived from an EMBL/GenBank/DDBJ whole genome shotgun (WGS) entry which is preliminary data.</text>
</comment>
<keyword evidence="3" id="KW-0560">Oxidoreductase</keyword>
<gene>
    <name evidence="3" type="ORF">J2S72_001690</name>
</gene>
<evidence type="ECO:0000259" key="1">
    <source>
        <dbReference type="Pfam" id="PF01266"/>
    </source>
</evidence>
<dbReference type="CDD" id="cd19946">
    <property type="entry name" value="GlpA-like_Fer2_BFD-like"/>
    <property type="match status" value="1"/>
</dbReference>
<dbReference type="InterPro" id="IPR007419">
    <property type="entry name" value="BFD-like_2Fe2S-bd_dom"/>
</dbReference>
<evidence type="ECO:0000313" key="4">
    <source>
        <dbReference type="Proteomes" id="UP001236559"/>
    </source>
</evidence>
<protein>
    <submittedName>
        <fullName evidence="3">Glycerol-3-phosphate dehydrogenase</fullName>
        <ecNumber evidence="3">1.1.5.3</ecNumber>
    </submittedName>
</protein>
<dbReference type="EC" id="1.1.5.3" evidence="3"/>
<dbReference type="Proteomes" id="UP001236559">
    <property type="component" value="Unassembled WGS sequence"/>
</dbReference>
<dbReference type="Gene3D" id="3.30.9.10">
    <property type="entry name" value="D-Amino Acid Oxidase, subunit A, domain 2"/>
    <property type="match status" value="1"/>
</dbReference>
<accession>A0ABU0AWQ6</accession>